<dbReference type="HOGENOM" id="CLU_028917_0_0_1"/>
<keyword evidence="2" id="KW-1133">Transmembrane helix</keyword>
<dbReference type="EMBL" id="KN831788">
    <property type="protein sequence ID" value="KIM38914.1"/>
    <property type="molecule type" value="Genomic_DNA"/>
</dbReference>
<reference evidence="3 4" key="1">
    <citation type="submission" date="2014-04" db="EMBL/GenBank/DDBJ databases">
        <authorList>
            <consortium name="DOE Joint Genome Institute"/>
            <person name="Kuo A."/>
            <person name="Gay G."/>
            <person name="Dore J."/>
            <person name="Kohler A."/>
            <person name="Nagy L.G."/>
            <person name="Floudas D."/>
            <person name="Copeland A."/>
            <person name="Barry K.W."/>
            <person name="Cichocki N."/>
            <person name="Veneault-Fourrey C."/>
            <person name="LaButti K."/>
            <person name="Lindquist E.A."/>
            <person name="Lipzen A."/>
            <person name="Lundell T."/>
            <person name="Morin E."/>
            <person name="Murat C."/>
            <person name="Sun H."/>
            <person name="Tunlid A."/>
            <person name="Henrissat B."/>
            <person name="Grigoriev I.V."/>
            <person name="Hibbett D.S."/>
            <person name="Martin F."/>
            <person name="Nordberg H.P."/>
            <person name="Cantor M.N."/>
            <person name="Hua S.X."/>
        </authorList>
    </citation>
    <scope>NUCLEOTIDE SEQUENCE [LARGE SCALE GENOMIC DNA]</scope>
    <source>
        <strain evidence="4">h7</strain>
    </source>
</reference>
<dbReference type="Proteomes" id="UP000053424">
    <property type="component" value="Unassembled WGS sequence"/>
</dbReference>
<organism evidence="3 4">
    <name type="scientific">Hebeloma cylindrosporum</name>
    <dbReference type="NCBI Taxonomy" id="76867"/>
    <lineage>
        <taxon>Eukaryota</taxon>
        <taxon>Fungi</taxon>
        <taxon>Dikarya</taxon>
        <taxon>Basidiomycota</taxon>
        <taxon>Agaricomycotina</taxon>
        <taxon>Agaricomycetes</taxon>
        <taxon>Agaricomycetidae</taxon>
        <taxon>Agaricales</taxon>
        <taxon>Agaricineae</taxon>
        <taxon>Hymenogastraceae</taxon>
        <taxon>Hebeloma</taxon>
    </lineage>
</organism>
<keyword evidence="4" id="KW-1185">Reference proteome</keyword>
<feature type="transmembrane region" description="Helical" evidence="2">
    <location>
        <begin position="495"/>
        <end position="517"/>
    </location>
</feature>
<evidence type="ECO:0000256" key="1">
    <source>
        <dbReference type="SAM" id="MobiDB-lite"/>
    </source>
</evidence>
<feature type="transmembrane region" description="Helical" evidence="2">
    <location>
        <begin position="57"/>
        <end position="79"/>
    </location>
</feature>
<dbReference type="OrthoDB" id="3198553at2759"/>
<dbReference type="STRING" id="686832.A0A0C3C3R2"/>
<sequence>MNNEHAYVGVPPPTEEVIEEQEQDNPTASSETHTLARPDTPTVLLDLRTPKLRWKSLTTITPIATLILAAVLALGHHAFNQLQNGKLVPIAKSVISQHLVTLVGVGFSFGFTSAIGVTMAFVRLQCLWLSVVRQPLTIKQIDTIYQIERQDQLYQTLPRALLFSQTIVIFSAITLLLPLSGVFAPGSLTVNTNHSTQYIGPCTIPTGDISTSGNPDSTSLFIPQRFLNGAGLHWLNAAPRIMALTTKWLIEQRIPDLPQACGPNCRYKVNIPSFVFQCIPNPSSLPYSQANSPATGEVVHTLWNGTTDPNSSWGFYIAWRSNGPNGTGTLGNASCSPLQAHYDVEVETKGGIQSVITTITNITSPVPDVQNETLVAINMSGGDLTTVNFWMQLASITYATRALFLGSAVVGYVPRVVAPQLADYRPVYQPSFLEIPLASNNPYPQFVWGDVLKGIEEMSHNVTAALLTLQLGNMSAECFFDEPDVVYQYTPFALWAPYGTALGIALISLVVAIMIMAGNNTGDITTSFSNTVILTRNMDEDVSAGAKLRLRAAEDGKLEYKFE</sequence>
<evidence type="ECO:0008006" key="5">
    <source>
        <dbReference type="Google" id="ProtNLM"/>
    </source>
</evidence>
<proteinExistence type="predicted"/>
<reference evidence="4" key="2">
    <citation type="submission" date="2015-01" db="EMBL/GenBank/DDBJ databases">
        <title>Evolutionary Origins and Diversification of the Mycorrhizal Mutualists.</title>
        <authorList>
            <consortium name="DOE Joint Genome Institute"/>
            <consortium name="Mycorrhizal Genomics Consortium"/>
            <person name="Kohler A."/>
            <person name="Kuo A."/>
            <person name="Nagy L.G."/>
            <person name="Floudas D."/>
            <person name="Copeland A."/>
            <person name="Barry K.W."/>
            <person name="Cichocki N."/>
            <person name="Veneault-Fourrey C."/>
            <person name="LaButti K."/>
            <person name="Lindquist E.A."/>
            <person name="Lipzen A."/>
            <person name="Lundell T."/>
            <person name="Morin E."/>
            <person name="Murat C."/>
            <person name="Riley R."/>
            <person name="Ohm R."/>
            <person name="Sun H."/>
            <person name="Tunlid A."/>
            <person name="Henrissat B."/>
            <person name="Grigoriev I.V."/>
            <person name="Hibbett D.S."/>
            <person name="Martin F."/>
        </authorList>
    </citation>
    <scope>NUCLEOTIDE SEQUENCE [LARGE SCALE GENOMIC DNA]</scope>
    <source>
        <strain evidence="4">h7</strain>
    </source>
</reference>
<name>A0A0C3C3R2_HEBCY</name>
<dbReference type="AlphaFoldDB" id="A0A0C3C3R2"/>
<evidence type="ECO:0000256" key="2">
    <source>
        <dbReference type="SAM" id="Phobius"/>
    </source>
</evidence>
<accession>A0A0C3C3R2</accession>
<keyword evidence="2" id="KW-0472">Membrane</keyword>
<feature type="region of interest" description="Disordered" evidence="1">
    <location>
        <begin position="1"/>
        <end position="35"/>
    </location>
</feature>
<keyword evidence="2" id="KW-0812">Transmembrane</keyword>
<evidence type="ECO:0000313" key="4">
    <source>
        <dbReference type="Proteomes" id="UP000053424"/>
    </source>
</evidence>
<protein>
    <recommendedName>
        <fullName evidence="5">Transmembrane protein</fullName>
    </recommendedName>
</protein>
<feature type="compositionally biased region" description="Polar residues" evidence="1">
    <location>
        <begin position="24"/>
        <end position="33"/>
    </location>
</feature>
<feature type="transmembrane region" description="Helical" evidence="2">
    <location>
        <begin position="160"/>
        <end position="184"/>
    </location>
</feature>
<feature type="transmembrane region" description="Helical" evidence="2">
    <location>
        <begin position="99"/>
        <end position="124"/>
    </location>
</feature>
<gene>
    <name evidence="3" type="ORF">M413DRAFT_29836</name>
</gene>
<evidence type="ECO:0000313" key="3">
    <source>
        <dbReference type="EMBL" id="KIM38914.1"/>
    </source>
</evidence>